<evidence type="ECO:0000256" key="1">
    <source>
        <dbReference type="SAM" id="Phobius"/>
    </source>
</evidence>
<feature type="transmembrane region" description="Helical" evidence="1">
    <location>
        <begin position="20"/>
        <end position="37"/>
    </location>
</feature>
<dbReference type="Proteomes" id="UP000294604">
    <property type="component" value="Unassembled WGS sequence"/>
</dbReference>
<keyword evidence="1" id="KW-0472">Membrane</keyword>
<evidence type="ECO:0000313" key="3">
    <source>
        <dbReference type="Proteomes" id="UP000294604"/>
    </source>
</evidence>
<organism evidence="2 3">
    <name type="scientific">Mycobacteroides salmoniphilum</name>
    <dbReference type="NCBI Taxonomy" id="404941"/>
    <lineage>
        <taxon>Bacteria</taxon>
        <taxon>Bacillati</taxon>
        <taxon>Actinomycetota</taxon>
        <taxon>Actinomycetes</taxon>
        <taxon>Mycobacteriales</taxon>
        <taxon>Mycobacteriaceae</taxon>
        <taxon>Mycobacteroides</taxon>
    </lineage>
</organism>
<reference evidence="2 3" key="1">
    <citation type="journal article" date="2019" name="Sci. Rep.">
        <title>Extended insight into the Mycobacterium chelonae-abscessus complex through whole genome sequencing of Mycobacterium salmoniphilum outbreak and Mycobacterium salmoniphilum-like strains.</title>
        <authorList>
            <person name="Behra P.R.K."/>
            <person name="Das S."/>
            <person name="Pettersson B.M.F."/>
            <person name="Shirreff L."/>
            <person name="DuCote T."/>
            <person name="Jacobsson K.G."/>
            <person name="Ennis D.G."/>
            <person name="Kirsebom L.A."/>
        </authorList>
    </citation>
    <scope>NUCLEOTIDE SEQUENCE [LARGE SCALE GENOMIC DNA]</scope>
    <source>
        <strain evidence="2 3">CCUG 60884</strain>
    </source>
</reference>
<protein>
    <submittedName>
        <fullName evidence="2">Uncharacterized protein</fullName>
    </submittedName>
</protein>
<dbReference type="EMBL" id="PECL01000010">
    <property type="protein sequence ID" value="TEA02538.1"/>
    <property type="molecule type" value="Genomic_DNA"/>
</dbReference>
<name>A0A4R8SRY6_9MYCO</name>
<dbReference type="AlphaFoldDB" id="A0A4R8SRY6"/>
<sequence length="158" mass="17614">MGCRYASSVLWTRSLSVRRVLIGSIATLSIFAVWWAWDSRSGMTIYCPAAPPPHEAFLSRDPLPSCGTFAARLAEDIPDRYRECMTLARDSSRGAELTVVTHTATGDPITTYYRVLAPGLNGEAFIDHSALRFRGTGWDHLYCRPMQRGQPWSCSVAR</sequence>
<proteinExistence type="predicted"/>
<accession>A0A4R8SRY6</accession>
<keyword evidence="1" id="KW-1133">Transmembrane helix</keyword>
<evidence type="ECO:0000313" key="2">
    <source>
        <dbReference type="EMBL" id="TEA02538.1"/>
    </source>
</evidence>
<keyword evidence="1" id="KW-0812">Transmembrane</keyword>
<comment type="caution">
    <text evidence="2">The sequence shown here is derived from an EMBL/GenBank/DDBJ whole genome shotgun (WGS) entry which is preliminary data.</text>
</comment>
<gene>
    <name evidence="2" type="ORF">CCUG60884_03675</name>
</gene>